<feature type="compositionally biased region" description="Basic and acidic residues" evidence="1">
    <location>
        <begin position="204"/>
        <end position="217"/>
    </location>
</feature>
<dbReference type="OrthoDB" id="2414672at2"/>
<evidence type="ECO:0008006" key="5">
    <source>
        <dbReference type="Google" id="ProtNLM"/>
    </source>
</evidence>
<gene>
    <name evidence="3" type="ORF">NCTC13830_00109</name>
</gene>
<dbReference type="EMBL" id="UHDO01000001">
    <property type="protein sequence ID" value="SUM42590.1"/>
    <property type="molecule type" value="Genomic_DNA"/>
</dbReference>
<proteinExistence type="predicted"/>
<feature type="region of interest" description="Disordered" evidence="1">
    <location>
        <begin position="38"/>
        <end position="126"/>
    </location>
</feature>
<dbReference type="Proteomes" id="UP000254047">
    <property type="component" value="Unassembled WGS sequence"/>
</dbReference>
<evidence type="ECO:0000256" key="2">
    <source>
        <dbReference type="SAM" id="Phobius"/>
    </source>
</evidence>
<reference evidence="3 4" key="1">
    <citation type="submission" date="2018-06" db="EMBL/GenBank/DDBJ databases">
        <authorList>
            <consortium name="Pathogen Informatics"/>
            <person name="Doyle S."/>
        </authorList>
    </citation>
    <scope>NUCLEOTIDE SEQUENCE [LARGE SCALE GENOMIC DNA]</scope>
    <source>
        <strain evidence="3 4">NCTC13830</strain>
    </source>
</reference>
<sequence length="217" mass="23796">MKTVINILIIAILSVILVGLVFFGVTFVKDTLSQNHTVAKSENKNHQQEKSKPKTKDVNSNEISQSNSNNQDTVEESQTQQTNTNNQNQQTAATSTNETKTKENESSENDPNNIMRFDTNGDGIISTSEVTPEAQKLVDAGKLQPTSDAMAAEWSKSIKEKEATYNQPKMTQEQLDNLTKDEQEGIGYNPNNPRGDVGGPGMSPEHDGIGKDDVDLN</sequence>
<feature type="compositionally biased region" description="Basic and acidic residues" evidence="1">
    <location>
        <begin position="39"/>
        <end position="59"/>
    </location>
</feature>
<keyword evidence="2" id="KW-0812">Transmembrane</keyword>
<keyword evidence="2" id="KW-0472">Membrane</keyword>
<dbReference type="RefSeq" id="WP_103298045.1">
    <property type="nucleotide sequence ID" value="NZ_PPQT01000055.1"/>
</dbReference>
<keyword evidence="2" id="KW-1133">Transmembrane helix</keyword>
<feature type="compositionally biased region" description="Low complexity" evidence="1">
    <location>
        <begin position="60"/>
        <end position="98"/>
    </location>
</feature>
<name>A0A380FWU9_9STAP</name>
<evidence type="ECO:0000313" key="3">
    <source>
        <dbReference type="EMBL" id="SUM42590.1"/>
    </source>
</evidence>
<dbReference type="PROSITE" id="PS00018">
    <property type="entry name" value="EF_HAND_1"/>
    <property type="match status" value="1"/>
</dbReference>
<organism evidence="3 4">
    <name type="scientific">Staphylococcus petrasii</name>
    <dbReference type="NCBI Taxonomy" id="1276936"/>
    <lineage>
        <taxon>Bacteria</taxon>
        <taxon>Bacillati</taxon>
        <taxon>Bacillota</taxon>
        <taxon>Bacilli</taxon>
        <taxon>Bacillales</taxon>
        <taxon>Staphylococcaceae</taxon>
        <taxon>Staphylococcus</taxon>
    </lineage>
</organism>
<protein>
    <recommendedName>
        <fullName evidence="5">EF-hand domain-containing protein</fullName>
    </recommendedName>
</protein>
<accession>A0A380FWU9</accession>
<evidence type="ECO:0000256" key="1">
    <source>
        <dbReference type="SAM" id="MobiDB-lite"/>
    </source>
</evidence>
<feature type="region of interest" description="Disordered" evidence="1">
    <location>
        <begin position="180"/>
        <end position="217"/>
    </location>
</feature>
<dbReference type="AlphaFoldDB" id="A0A380FWU9"/>
<evidence type="ECO:0000313" key="4">
    <source>
        <dbReference type="Proteomes" id="UP000254047"/>
    </source>
</evidence>
<feature type="transmembrane region" description="Helical" evidence="2">
    <location>
        <begin position="7"/>
        <end position="28"/>
    </location>
</feature>
<dbReference type="InterPro" id="IPR018247">
    <property type="entry name" value="EF_Hand_1_Ca_BS"/>
</dbReference>